<proteinExistence type="predicted"/>
<evidence type="ECO:0000313" key="3">
    <source>
        <dbReference type="Proteomes" id="UP000092661"/>
    </source>
</evidence>
<name>A0ABM6DA41_9BACL</name>
<dbReference type="Proteomes" id="UP000092661">
    <property type="component" value="Plasmid pPA05-1"/>
</dbReference>
<keyword evidence="3" id="KW-1185">Reference proteome</keyword>
<geneLocation type="plasmid" evidence="3">
    <name>unnamed1</name>
</geneLocation>
<dbReference type="EMBL" id="CP016535">
    <property type="protein sequence ID" value="ANU12319.1"/>
    <property type="molecule type" value="Genomic_DNA"/>
</dbReference>
<evidence type="ECO:0000313" key="1">
    <source>
        <dbReference type="EMBL" id="ANU12299.1"/>
    </source>
</evidence>
<sequence>MDLERKKQKEKLLHEKNELFSDEKKRETSSERIDFRLSFVPFSVRGLAKTSRFLGACCIKKRNKRWIESLKNELFLSGIFIFSYADLIKR</sequence>
<organism evidence="1 3">
    <name type="scientific">Planococcus antarcticus DSM 14505</name>
    <dbReference type="NCBI Taxonomy" id="1185653"/>
    <lineage>
        <taxon>Bacteria</taxon>
        <taxon>Bacillati</taxon>
        <taxon>Bacillota</taxon>
        <taxon>Bacilli</taxon>
        <taxon>Bacillales</taxon>
        <taxon>Caryophanaceae</taxon>
        <taxon>Planococcus</taxon>
    </lineage>
</organism>
<evidence type="ECO:0000313" key="2">
    <source>
        <dbReference type="EMBL" id="ANU12319.1"/>
    </source>
</evidence>
<geneLocation type="plasmid" evidence="1">
    <name>pPA05-1</name>
</geneLocation>
<reference evidence="1" key="2">
    <citation type="submission" date="2016-10" db="EMBL/GenBank/DDBJ databases">
        <authorList>
            <person name="See-Too W.S."/>
        </authorList>
    </citation>
    <scope>NUCLEOTIDE SEQUENCE</scope>
    <source>
        <strain evidence="1 3">DSM 14505</strain>
        <plasmid evidence="1">pPA05-1</plasmid>
        <plasmid evidence="3">unnamed1</plasmid>
    </source>
</reference>
<reference evidence="3" key="1">
    <citation type="submission" date="2016-07" db="EMBL/GenBank/DDBJ databases">
        <authorList>
            <person name="See-Too W.S."/>
        </authorList>
    </citation>
    <scope>NUCLEOTIDE SEQUENCE [LARGE SCALE GENOMIC DNA]</scope>
    <source>
        <strain evidence="3">DSM 14505</strain>
        <plasmid evidence="3">unnamed1</plasmid>
    </source>
</reference>
<protein>
    <submittedName>
        <fullName evidence="1">Uncharacterized protein</fullName>
    </submittedName>
</protein>
<accession>A0ABM6DA41</accession>
<dbReference type="EMBL" id="CP016535">
    <property type="protein sequence ID" value="ANU12299.1"/>
    <property type="molecule type" value="Genomic_DNA"/>
</dbReference>
<gene>
    <name evidence="1" type="ORF">BBH88_18515</name>
    <name evidence="2" type="ORF">BBH88_18630</name>
</gene>
<keyword evidence="1" id="KW-0614">Plasmid</keyword>